<evidence type="ECO:0000256" key="1">
    <source>
        <dbReference type="ARBA" id="ARBA00022630"/>
    </source>
</evidence>
<dbReference type="HOGENOM" id="CLU_500316_0_0_9"/>
<dbReference type="InterPro" id="IPR003033">
    <property type="entry name" value="SCP2_sterol-bd_dom"/>
</dbReference>
<evidence type="ECO:0000256" key="2">
    <source>
        <dbReference type="ARBA" id="ARBA00022643"/>
    </source>
</evidence>
<dbReference type="PROSITE" id="PS51379">
    <property type="entry name" value="4FE4S_FER_2"/>
    <property type="match status" value="1"/>
</dbReference>
<feature type="transmembrane region" description="Helical" evidence="3">
    <location>
        <begin position="422"/>
        <end position="442"/>
    </location>
</feature>
<proteinExistence type="predicted"/>
<dbReference type="Pfam" id="PF02036">
    <property type="entry name" value="SCP2"/>
    <property type="match status" value="1"/>
</dbReference>
<gene>
    <name evidence="5" type="ordered locus">Awo_c22950</name>
</gene>
<dbReference type="PANTHER" id="PTHR43278:SF2">
    <property type="entry name" value="IRON-SULFUR FLAVOPROTEIN"/>
    <property type="match status" value="1"/>
</dbReference>
<keyword evidence="3" id="KW-1133">Transmembrane helix</keyword>
<keyword evidence="6" id="KW-1185">Reference proteome</keyword>
<dbReference type="eggNOG" id="COG3255">
    <property type="taxonomic scope" value="Bacteria"/>
</dbReference>
<dbReference type="Gene3D" id="3.30.1050.10">
    <property type="entry name" value="SCP2 sterol-binding domain"/>
    <property type="match status" value="1"/>
</dbReference>
<dbReference type="SUPFAM" id="SSF55718">
    <property type="entry name" value="SCP-like"/>
    <property type="match status" value="1"/>
</dbReference>
<dbReference type="OrthoDB" id="9805976at2"/>
<dbReference type="RefSeq" id="WP_014356668.1">
    <property type="nucleotide sequence ID" value="NC_016894.1"/>
</dbReference>
<dbReference type="Pfam" id="PF02525">
    <property type="entry name" value="Flavodoxin_2"/>
    <property type="match status" value="1"/>
</dbReference>
<protein>
    <submittedName>
        <fullName evidence="5">Putative iron-sulfur flavoprotein</fullName>
    </submittedName>
</protein>
<evidence type="ECO:0000256" key="3">
    <source>
        <dbReference type="SAM" id="Phobius"/>
    </source>
</evidence>
<dbReference type="EMBL" id="CP002987">
    <property type="protein sequence ID" value="AFA49068.1"/>
    <property type="molecule type" value="Genomic_DNA"/>
</dbReference>
<accession>H6LCT1</accession>
<keyword evidence="2" id="KW-0288">FMN</keyword>
<dbReference type="InterPro" id="IPR036527">
    <property type="entry name" value="SCP2_sterol-bd_dom_sf"/>
</dbReference>
<dbReference type="PANTHER" id="PTHR43278">
    <property type="entry name" value="NAD(P)H-DEPENDENT FMN-CONTAINING OXIDOREDUCTASE YWQN-RELATED"/>
    <property type="match status" value="1"/>
</dbReference>
<dbReference type="STRING" id="931626.Awo_c22950"/>
<feature type="transmembrane region" description="Helical" evidence="3">
    <location>
        <begin position="448"/>
        <end position="472"/>
    </location>
</feature>
<dbReference type="InterPro" id="IPR003680">
    <property type="entry name" value="Flavodoxin_fold"/>
</dbReference>
<feature type="transmembrane region" description="Helical" evidence="3">
    <location>
        <begin position="371"/>
        <end position="389"/>
    </location>
</feature>
<dbReference type="Proteomes" id="UP000007177">
    <property type="component" value="Chromosome"/>
</dbReference>
<dbReference type="SUPFAM" id="SSF52218">
    <property type="entry name" value="Flavoproteins"/>
    <property type="match status" value="1"/>
</dbReference>
<feature type="domain" description="4Fe-4S ferredoxin-type" evidence="4">
    <location>
        <begin position="42"/>
        <end position="71"/>
    </location>
</feature>
<name>H6LCT1_ACEWD</name>
<keyword evidence="3" id="KW-0472">Membrane</keyword>
<evidence type="ECO:0000259" key="4">
    <source>
        <dbReference type="PROSITE" id="PS51379"/>
    </source>
</evidence>
<dbReference type="InterPro" id="IPR017896">
    <property type="entry name" value="4Fe4S_Fe-S-bd"/>
</dbReference>
<evidence type="ECO:0000313" key="5">
    <source>
        <dbReference type="EMBL" id="AFA49068.1"/>
    </source>
</evidence>
<feature type="transmembrane region" description="Helical" evidence="3">
    <location>
        <begin position="518"/>
        <end position="540"/>
    </location>
</feature>
<dbReference type="AlphaFoldDB" id="H6LCT1"/>
<dbReference type="InterPro" id="IPR051796">
    <property type="entry name" value="ISF_SsuE-like"/>
</dbReference>
<dbReference type="Gene3D" id="3.40.50.360">
    <property type="match status" value="1"/>
</dbReference>
<reference evidence="5 6" key="2">
    <citation type="journal article" date="2012" name="PLoS ONE">
        <title>An ancient pathway combining carbon dioxide fixation with the generation and utilization of a sodium ion gradient for ATP synthesis.</title>
        <authorList>
            <person name="Poehlein A."/>
            <person name="Schmidt S."/>
            <person name="Kaster A.K."/>
            <person name="Goenrich M."/>
            <person name="Vollmers J."/>
            <person name="Thurmer A."/>
            <person name="Bertsch J."/>
            <person name="Schuchmann K."/>
            <person name="Voigt B."/>
            <person name="Hecker M."/>
            <person name="Daniel R."/>
            <person name="Thauer R.K."/>
            <person name="Gottschalk G."/>
            <person name="Muller V."/>
        </authorList>
    </citation>
    <scope>NUCLEOTIDE SEQUENCE [LARGE SCALE GENOMIC DNA]</scope>
    <source>
        <strain evidence="6">ATCC 29683 / DSM 1030 / JCM 2381 / KCTC 1655 / WB1</strain>
    </source>
</reference>
<dbReference type="KEGG" id="awo:Awo_c22950"/>
<keyword evidence="3" id="KW-0812">Transmembrane</keyword>
<dbReference type="eggNOG" id="COG0655">
    <property type="taxonomic scope" value="Bacteria"/>
</dbReference>
<reference evidence="6" key="1">
    <citation type="submission" date="2011-07" db="EMBL/GenBank/DDBJ databases">
        <title>Complete genome sequence of Acetobacterium woodii.</title>
        <authorList>
            <person name="Poehlein A."/>
            <person name="Schmidt S."/>
            <person name="Kaster A.-K."/>
            <person name="Goenrich M."/>
            <person name="Vollmers J."/>
            <person name="Thuermer A."/>
            <person name="Gottschalk G."/>
            <person name="Thauer R.K."/>
            <person name="Daniel R."/>
            <person name="Mueller V."/>
        </authorList>
    </citation>
    <scope>NUCLEOTIDE SEQUENCE [LARGE SCALE GENOMIC DNA]</scope>
    <source>
        <strain evidence="6">ATCC 29683 / DSM 1030 / JCM 2381 / KCTC 1655 / WB1</strain>
    </source>
</reference>
<feature type="transmembrane region" description="Helical" evidence="3">
    <location>
        <begin position="493"/>
        <end position="512"/>
    </location>
</feature>
<sequence length="551" mass="62473">MRKVLLLNGSHKTNKSFTMKIAEQFVSGLIEYNPETVIETVDLVERNINACTGCHTCWTTTPGECIFQDDMTALLKEYVEADIVIWATPLYHYGISSTIKKFMERTQPVLLPFIDHEGGGTYGHPFRNPEKMAAKKHILISTCGFPSTKNNYEGVEEQFNNLFGKNKWAKIICVEGELLGIHQLDNLTGPYLELVKIAGKEYGEKLSISETVSEGLSKPFIETATYLQTTNLSWGVDDIRMKDSDGGLIAWNYMKEIQAAFNPKIRPKMNAVLQIDFADIKERYQFVIKDETCTLLRNDFARESTAININLSTLERIMEGKIDAAQSLLEKKFTVTGDMRLFNAFLDGLFGPVSLNPDKKKKLIPITFKNTPYWFFLAMCPWLFCFLFVDYNPLIGVVIPLMISGVLCSVKRGPDLVYFEKATLLLFSLLGLTVVTFGANYNGNTFALLGYFALALIWGISTLKTVPLTADYTHFFNGRNALKNVLFLKTNRILTYIWALVFLIQAGTTMWLNTTMMIHFAAIIPILLSIPTFVFSLWFLKWYPSNTVRPK</sequence>
<keyword evidence="1" id="KW-0285">Flavoprotein</keyword>
<evidence type="ECO:0000313" key="6">
    <source>
        <dbReference type="Proteomes" id="UP000007177"/>
    </source>
</evidence>
<dbReference type="InterPro" id="IPR029039">
    <property type="entry name" value="Flavoprotein-like_sf"/>
</dbReference>
<organism evidence="5 6">
    <name type="scientific">Acetobacterium woodii (strain ATCC 29683 / DSM 1030 / JCM 2381 / KCTC 1655 / WB1)</name>
    <dbReference type="NCBI Taxonomy" id="931626"/>
    <lineage>
        <taxon>Bacteria</taxon>
        <taxon>Bacillati</taxon>
        <taxon>Bacillota</taxon>
        <taxon>Clostridia</taxon>
        <taxon>Eubacteriales</taxon>
        <taxon>Eubacteriaceae</taxon>
        <taxon>Acetobacterium</taxon>
    </lineage>
</organism>